<dbReference type="EMBL" id="JAVGVR010000002">
    <property type="protein sequence ID" value="MDQ6600958.1"/>
    <property type="molecule type" value="Genomic_DNA"/>
</dbReference>
<protein>
    <submittedName>
        <fullName evidence="1">Uncharacterized protein</fullName>
    </submittedName>
</protein>
<dbReference type="Pfam" id="PF19991">
    <property type="entry name" value="HMA_2"/>
    <property type="match status" value="1"/>
</dbReference>
<accession>A0AA90TWV2</accession>
<reference evidence="1" key="1">
    <citation type="submission" date="2023-08" db="EMBL/GenBank/DDBJ databases">
        <title>Nitrogen cycling bacteria in agricultural field soils.</title>
        <authorList>
            <person name="Jang J."/>
        </authorList>
    </citation>
    <scope>NUCLEOTIDE SEQUENCE</scope>
    <source>
        <strain evidence="1">PS3-36</strain>
    </source>
</reference>
<evidence type="ECO:0000313" key="1">
    <source>
        <dbReference type="EMBL" id="MDQ6600958.1"/>
    </source>
</evidence>
<dbReference type="RefSeq" id="WP_308914581.1">
    <property type="nucleotide sequence ID" value="NZ_JAVGVR010000002.1"/>
</dbReference>
<comment type="caution">
    <text evidence="1">The sequence shown here is derived from an EMBL/GenBank/DDBJ whole genome shotgun (WGS) entry which is preliminary data.</text>
</comment>
<name>A0AA90TWV2_9BACI</name>
<dbReference type="Proteomes" id="UP001178888">
    <property type="component" value="Unassembled WGS sequence"/>
</dbReference>
<gene>
    <name evidence="1" type="ORF">RCG21_32705</name>
</gene>
<dbReference type="AlphaFoldDB" id="A0AA90TWV2"/>
<sequence>MSTIVGIGASLVAPKVMSQFRDQKVKVVHAMPGRLRLQCDSWKNNVVANALSNKIEKHPLILTSDASPITGSLTLKFVIPHISQQELDEIIQIIVQTASDALLYTDATLMKEMKKTLSLVDKGIKKQTNGFADFDSLFVLFLLGKGIHAFSNTPAFSASLFYWAYTIIKGKGSDQPHV</sequence>
<organism evidence="1 2">
    <name type="scientific">Bacillus salipaludis</name>
    <dbReference type="NCBI Taxonomy" id="2547811"/>
    <lineage>
        <taxon>Bacteria</taxon>
        <taxon>Bacillati</taxon>
        <taxon>Bacillota</taxon>
        <taxon>Bacilli</taxon>
        <taxon>Bacillales</taxon>
        <taxon>Bacillaceae</taxon>
        <taxon>Bacillus</taxon>
    </lineage>
</organism>
<proteinExistence type="predicted"/>
<evidence type="ECO:0000313" key="2">
    <source>
        <dbReference type="Proteomes" id="UP001178888"/>
    </source>
</evidence>
<keyword evidence="2" id="KW-1185">Reference proteome</keyword>